<protein>
    <submittedName>
        <fullName evidence="6">LysR substrate-binding domain-containing protein</fullName>
    </submittedName>
</protein>
<organism evidence="6 7">
    <name type="scientific">Salinicola lusitanus</name>
    <dbReference type="NCBI Taxonomy" id="1949085"/>
    <lineage>
        <taxon>Bacteria</taxon>
        <taxon>Pseudomonadati</taxon>
        <taxon>Pseudomonadota</taxon>
        <taxon>Gammaproteobacteria</taxon>
        <taxon>Oceanospirillales</taxon>
        <taxon>Halomonadaceae</taxon>
        <taxon>Salinicola</taxon>
    </lineage>
</organism>
<dbReference type="Proteomes" id="UP001453229">
    <property type="component" value="Chromosome"/>
</dbReference>
<reference evidence="6 7" key="1">
    <citation type="submission" date="2024-04" db="EMBL/GenBank/DDBJ databases">
        <title>Salinicola lusitanus LLJ914,a marine bacterium isolated from the Okinawa Trough.</title>
        <authorList>
            <person name="Li J."/>
        </authorList>
    </citation>
    <scope>NUCLEOTIDE SEQUENCE [LARGE SCALE GENOMIC DNA]</scope>
    <source>
        <strain evidence="6 7">LLJ914</strain>
    </source>
</reference>
<dbReference type="InterPro" id="IPR005119">
    <property type="entry name" value="LysR_subst-bd"/>
</dbReference>
<evidence type="ECO:0000256" key="4">
    <source>
        <dbReference type="ARBA" id="ARBA00023163"/>
    </source>
</evidence>
<comment type="similarity">
    <text evidence="1">Belongs to the LysR transcriptional regulatory family.</text>
</comment>
<evidence type="ECO:0000256" key="2">
    <source>
        <dbReference type="ARBA" id="ARBA00023015"/>
    </source>
</evidence>
<keyword evidence="2" id="KW-0805">Transcription regulation</keyword>
<dbReference type="InterPro" id="IPR036388">
    <property type="entry name" value="WH-like_DNA-bd_sf"/>
</dbReference>
<dbReference type="RefSeq" id="WP_110597798.1">
    <property type="nucleotide sequence ID" value="NZ_CP151919.1"/>
</dbReference>
<evidence type="ECO:0000313" key="6">
    <source>
        <dbReference type="EMBL" id="XAD55764.1"/>
    </source>
</evidence>
<dbReference type="Pfam" id="PF03466">
    <property type="entry name" value="LysR_substrate"/>
    <property type="match status" value="1"/>
</dbReference>
<dbReference type="InterPro" id="IPR058163">
    <property type="entry name" value="LysR-type_TF_proteobact-type"/>
</dbReference>
<gene>
    <name evidence="6" type="ORF">AAGT95_07225</name>
</gene>
<keyword evidence="3" id="KW-0238">DNA-binding</keyword>
<dbReference type="EMBL" id="CP151919">
    <property type="protein sequence ID" value="XAD55764.1"/>
    <property type="molecule type" value="Genomic_DNA"/>
</dbReference>
<evidence type="ECO:0000313" key="7">
    <source>
        <dbReference type="Proteomes" id="UP001453229"/>
    </source>
</evidence>
<accession>A0ABZ3CX86</accession>
<dbReference type="SUPFAM" id="SSF53850">
    <property type="entry name" value="Periplasmic binding protein-like II"/>
    <property type="match status" value="1"/>
</dbReference>
<dbReference type="Gene3D" id="3.40.190.10">
    <property type="entry name" value="Periplasmic binding protein-like II"/>
    <property type="match status" value="2"/>
</dbReference>
<sequence>MTRSTLPYHALHVLVAVADRGSIRAAARHIGRSESAVSHLLKDLERRLGRTLLERKGRGIELTPLALRYVSRLREPFHHIDQATTEFVAEPLPQHVVLTLPPALATLWLVPAITDFEQSLPEVELRLVTTNRTLDLYRDGIDLAIRYRADGRSGGQAMLTLPEYAFPVCAPSLAERLRLQPSALGEMRRLINDAHYEEWSLWQRTLDEPVVLSAWTERLADSTLTLEAAAQGYALAMGRTPLVNGLLTSGRLSAPLGTHYPTGAIYEVVFNERSARSEACRRVTDWIGQQFALSSRTGETSTSIPSS</sequence>
<proteinExistence type="inferred from homology"/>
<dbReference type="PANTHER" id="PTHR30537:SF5">
    <property type="entry name" value="HTH-TYPE TRANSCRIPTIONAL ACTIVATOR TTDR-RELATED"/>
    <property type="match status" value="1"/>
</dbReference>
<keyword evidence="7" id="KW-1185">Reference proteome</keyword>
<keyword evidence="4" id="KW-0804">Transcription</keyword>
<name>A0ABZ3CX86_9GAMM</name>
<evidence type="ECO:0000256" key="3">
    <source>
        <dbReference type="ARBA" id="ARBA00023125"/>
    </source>
</evidence>
<dbReference type="Gene3D" id="1.10.10.10">
    <property type="entry name" value="Winged helix-like DNA-binding domain superfamily/Winged helix DNA-binding domain"/>
    <property type="match status" value="1"/>
</dbReference>
<feature type="domain" description="HTH lysR-type" evidence="5">
    <location>
        <begin position="6"/>
        <end position="63"/>
    </location>
</feature>
<dbReference type="InterPro" id="IPR000847">
    <property type="entry name" value="LysR_HTH_N"/>
</dbReference>
<dbReference type="Pfam" id="PF00126">
    <property type="entry name" value="HTH_1"/>
    <property type="match status" value="1"/>
</dbReference>
<dbReference type="SUPFAM" id="SSF46785">
    <property type="entry name" value="Winged helix' DNA-binding domain"/>
    <property type="match status" value="1"/>
</dbReference>
<dbReference type="InterPro" id="IPR036390">
    <property type="entry name" value="WH_DNA-bd_sf"/>
</dbReference>
<evidence type="ECO:0000256" key="1">
    <source>
        <dbReference type="ARBA" id="ARBA00009437"/>
    </source>
</evidence>
<evidence type="ECO:0000259" key="5">
    <source>
        <dbReference type="PROSITE" id="PS50931"/>
    </source>
</evidence>
<dbReference type="PROSITE" id="PS50931">
    <property type="entry name" value="HTH_LYSR"/>
    <property type="match status" value="1"/>
</dbReference>
<dbReference type="PANTHER" id="PTHR30537">
    <property type="entry name" value="HTH-TYPE TRANSCRIPTIONAL REGULATOR"/>
    <property type="match status" value="1"/>
</dbReference>